<evidence type="ECO:0000256" key="1">
    <source>
        <dbReference type="SAM" id="Phobius"/>
    </source>
</evidence>
<reference evidence="3 4" key="1">
    <citation type="submission" date="2020-09" db="EMBL/GenBank/DDBJ databases">
        <title>Characterization of Treponema spp. from bovine digital dermatitis in Korea.</title>
        <authorList>
            <person name="Espiritu H.M."/>
            <person name="Cho Y.I."/>
            <person name="Mamuad L."/>
        </authorList>
    </citation>
    <scope>NUCLEOTIDE SEQUENCE [LARGE SCALE GENOMIC DNA]</scope>
    <source>
        <strain evidence="3 4">KS1</strain>
    </source>
</reference>
<gene>
    <name evidence="3" type="ORF">IFE08_11560</name>
</gene>
<feature type="transmembrane region" description="Helical" evidence="1">
    <location>
        <begin position="165"/>
        <end position="189"/>
    </location>
</feature>
<dbReference type="PANTHER" id="PTHR33121">
    <property type="entry name" value="CYCLIC DI-GMP PHOSPHODIESTERASE PDEF"/>
    <property type="match status" value="1"/>
</dbReference>
<feature type="transmembrane region" description="Helical" evidence="1">
    <location>
        <begin position="229"/>
        <end position="248"/>
    </location>
</feature>
<keyword evidence="1" id="KW-0812">Transmembrane</keyword>
<keyword evidence="1" id="KW-0472">Membrane</keyword>
<feature type="domain" description="GGDEF" evidence="2">
    <location>
        <begin position="414"/>
        <end position="544"/>
    </location>
</feature>
<sequence length="544" mass="63334">MKKSLLITFIFAVFLFGIHYFMNISNHLPDEFSKRWNCVDREDAECNSVFNLPVKFKNLTNIKIQRQLPEILDKTTDTLFFYTSEQCVAVFIDDTQIYEYGMEKDTRPFMKSPAALWHKVKLEKSYEGKKLSLFFSYPYKKNRGKIFKVYLSNYQNFNKYLMKKYFLGLEFGILCLVFPLVVSPLCWVFRKYKDKIMHILCICIFSVLAAVWYISDNKLIIFVTSYPKVLFMMSILSLMFINLPSLIYAVNIKDLKLRSFLLKVIIAFSITYFVLIILEFFSVIDIYVYRSYVHLGIYVSALTYYITLGISLIRDKRKDVKLPFLAYLFLIAGSSIDFFIYLTDEEQYSASYASFSALVFITFLFVSAVNSLHKMIEQNKKAILHKDLASKDFMTGTKNKSSFLSDTDKAIVSEKVAVIVFDINNLKYINEEFGHEKGDEACIKVAELIKNVFLKYGDCYRTGTDEFSVLIQDCTQLDIYELLQKFIEVLNYENNNLSYKLGTAMGFAVFNPKIDNKLKDTIDRAKDNMIKNKASQKFAENSTI</sequence>
<accession>A0A7S6WNL0</accession>
<dbReference type="EMBL" id="CP061839">
    <property type="protein sequence ID" value="QOW60438.1"/>
    <property type="molecule type" value="Genomic_DNA"/>
</dbReference>
<feature type="transmembrane region" description="Helical" evidence="1">
    <location>
        <begin position="349"/>
        <end position="372"/>
    </location>
</feature>
<feature type="transmembrane region" description="Helical" evidence="1">
    <location>
        <begin position="325"/>
        <end position="343"/>
    </location>
</feature>
<dbReference type="Proteomes" id="UP000593915">
    <property type="component" value="Chromosome"/>
</dbReference>
<dbReference type="InterPro" id="IPR000160">
    <property type="entry name" value="GGDEF_dom"/>
</dbReference>
<feature type="transmembrane region" description="Helical" evidence="1">
    <location>
        <begin position="196"/>
        <end position="214"/>
    </location>
</feature>
<name>A0A7S6WNL0_9SPIR</name>
<dbReference type="GO" id="GO:0071111">
    <property type="term" value="F:cyclic-guanylate-specific phosphodiesterase activity"/>
    <property type="evidence" value="ECO:0007669"/>
    <property type="project" value="InterPro"/>
</dbReference>
<dbReference type="PROSITE" id="PS50887">
    <property type="entry name" value="GGDEF"/>
    <property type="match status" value="1"/>
</dbReference>
<feature type="transmembrane region" description="Helical" evidence="1">
    <location>
        <begin position="5"/>
        <end position="22"/>
    </location>
</feature>
<organism evidence="3 4">
    <name type="scientific">Treponema pedis</name>
    <dbReference type="NCBI Taxonomy" id="409322"/>
    <lineage>
        <taxon>Bacteria</taxon>
        <taxon>Pseudomonadati</taxon>
        <taxon>Spirochaetota</taxon>
        <taxon>Spirochaetia</taxon>
        <taxon>Spirochaetales</taxon>
        <taxon>Treponemataceae</taxon>
        <taxon>Treponema</taxon>
    </lineage>
</organism>
<dbReference type="AlphaFoldDB" id="A0A7S6WNL0"/>
<dbReference type="PANTHER" id="PTHR33121:SF79">
    <property type="entry name" value="CYCLIC DI-GMP PHOSPHODIESTERASE PDED-RELATED"/>
    <property type="match status" value="1"/>
</dbReference>
<feature type="transmembrane region" description="Helical" evidence="1">
    <location>
        <begin position="260"/>
        <end position="289"/>
    </location>
</feature>
<dbReference type="Pfam" id="PF00990">
    <property type="entry name" value="GGDEF"/>
    <property type="match status" value="1"/>
</dbReference>
<dbReference type="SUPFAM" id="SSF55073">
    <property type="entry name" value="Nucleotide cyclase"/>
    <property type="match status" value="1"/>
</dbReference>
<proteinExistence type="predicted"/>
<dbReference type="InterPro" id="IPR029787">
    <property type="entry name" value="Nucleotide_cyclase"/>
</dbReference>
<dbReference type="SMART" id="SM00267">
    <property type="entry name" value="GGDEF"/>
    <property type="match status" value="1"/>
</dbReference>
<evidence type="ECO:0000313" key="4">
    <source>
        <dbReference type="Proteomes" id="UP000593915"/>
    </source>
</evidence>
<dbReference type="NCBIfam" id="TIGR00254">
    <property type="entry name" value="GGDEF"/>
    <property type="match status" value="1"/>
</dbReference>
<evidence type="ECO:0000313" key="3">
    <source>
        <dbReference type="EMBL" id="QOW60438.1"/>
    </source>
</evidence>
<dbReference type="Gene3D" id="3.30.70.270">
    <property type="match status" value="1"/>
</dbReference>
<dbReference type="CDD" id="cd01949">
    <property type="entry name" value="GGDEF"/>
    <property type="match status" value="1"/>
</dbReference>
<feature type="transmembrane region" description="Helical" evidence="1">
    <location>
        <begin position="295"/>
        <end position="313"/>
    </location>
</feature>
<keyword evidence="1" id="KW-1133">Transmembrane helix</keyword>
<evidence type="ECO:0000259" key="2">
    <source>
        <dbReference type="PROSITE" id="PS50887"/>
    </source>
</evidence>
<protein>
    <submittedName>
        <fullName evidence="3">Diguanylate cyclase</fullName>
    </submittedName>
</protein>
<dbReference type="RefSeq" id="WP_194075981.1">
    <property type="nucleotide sequence ID" value="NZ_CP061839.1"/>
</dbReference>
<dbReference type="InterPro" id="IPR043128">
    <property type="entry name" value="Rev_trsase/Diguanyl_cyclase"/>
</dbReference>
<dbReference type="InterPro" id="IPR050706">
    <property type="entry name" value="Cyclic-di-GMP_PDE-like"/>
</dbReference>